<reference evidence="3" key="1">
    <citation type="submission" date="2022-10" db="EMBL/GenBank/DDBJ databases">
        <title>Genome assembly of Pristionchus species.</title>
        <authorList>
            <person name="Yoshida K."/>
            <person name="Sommer R.J."/>
        </authorList>
    </citation>
    <scope>NUCLEOTIDE SEQUENCE [LARGE SCALE GENOMIC DNA]</scope>
    <source>
        <strain evidence="3">RS5460</strain>
    </source>
</reference>
<name>A0AAN5D0Y8_9BILA</name>
<accession>A0AAN5D0Y8</accession>
<feature type="non-terminal residue" evidence="2">
    <location>
        <position position="1"/>
    </location>
</feature>
<dbReference type="AlphaFoldDB" id="A0AAN5D0Y8"/>
<keyword evidence="3" id="KW-1185">Reference proteome</keyword>
<protein>
    <recommendedName>
        <fullName evidence="1">MH2 domain-containing protein</fullName>
    </recommendedName>
</protein>
<dbReference type="GO" id="GO:0050793">
    <property type="term" value="P:regulation of developmental process"/>
    <property type="evidence" value="ECO:0007669"/>
    <property type="project" value="UniProtKB-ARBA"/>
</dbReference>
<dbReference type="EMBL" id="BTRK01000005">
    <property type="protein sequence ID" value="GMR53574.1"/>
    <property type="molecule type" value="Genomic_DNA"/>
</dbReference>
<dbReference type="GO" id="GO:0009791">
    <property type="term" value="P:post-embryonic development"/>
    <property type="evidence" value="ECO:0007669"/>
    <property type="project" value="UniProtKB-ARBA"/>
</dbReference>
<comment type="caution">
    <text evidence="2">The sequence shown here is derived from an EMBL/GenBank/DDBJ whole genome shotgun (WGS) entry which is preliminary data.</text>
</comment>
<evidence type="ECO:0000313" key="2">
    <source>
        <dbReference type="EMBL" id="GMR53574.1"/>
    </source>
</evidence>
<evidence type="ECO:0000313" key="3">
    <source>
        <dbReference type="Proteomes" id="UP001328107"/>
    </source>
</evidence>
<gene>
    <name evidence="2" type="ORF">PMAYCL1PPCAC_23769</name>
</gene>
<dbReference type="Pfam" id="PF03166">
    <property type="entry name" value="MH2"/>
    <property type="match status" value="1"/>
</dbReference>
<dbReference type="InterPro" id="IPR001132">
    <property type="entry name" value="SMAD_dom_Dwarfin-type"/>
</dbReference>
<dbReference type="InterPro" id="IPR017855">
    <property type="entry name" value="SMAD-like_dom_sf"/>
</dbReference>
<dbReference type="SUPFAM" id="SSF49879">
    <property type="entry name" value="SMAD/FHA domain"/>
    <property type="match status" value="1"/>
</dbReference>
<sequence>AWAELQRWEKGEKVGEGVILSGHFAAIGILANSVHDAQPVHCEWDTRNEVSFALIRQATEDVWLYNSGIRSLFVSVVCANKADALRRLSPGYCVRVFKGRPVTGDSTRRGSIQSVSTPPLDSHVIISVGAGWGTGYDRMCSSEIKCRYHVSFVS</sequence>
<dbReference type="GO" id="GO:0051239">
    <property type="term" value="P:regulation of multicellular organismal process"/>
    <property type="evidence" value="ECO:0007669"/>
    <property type="project" value="UniProtKB-ARBA"/>
</dbReference>
<dbReference type="SMART" id="SM00524">
    <property type="entry name" value="DWB"/>
    <property type="match status" value="1"/>
</dbReference>
<dbReference type="Gene3D" id="2.60.200.10">
    <property type="match status" value="1"/>
</dbReference>
<feature type="domain" description="MH2" evidence="1">
    <location>
        <begin position="2"/>
        <end position="151"/>
    </location>
</feature>
<proteinExistence type="predicted"/>
<organism evidence="2 3">
    <name type="scientific">Pristionchus mayeri</name>
    <dbReference type="NCBI Taxonomy" id="1317129"/>
    <lineage>
        <taxon>Eukaryota</taxon>
        <taxon>Metazoa</taxon>
        <taxon>Ecdysozoa</taxon>
        <taxon>Nematoda</taxon>
        <taxon>Chromadorea</taxon>
        <taxon>Rhabditida</taxon>
        <taxon>Rhabditina</taxon>
        <taxon>Diplogasteromorpha</taxon>
        <taxon>Diplogasteroidea</taxon>
        <taxon>Neodiplogasteridae</taxon>
        <taxon>Pristionchus</taxon>
    </lineage>
</organism>
<evidence type="ECO:0000259" key="1">
    <source>
        <dbReference type="SMART" id="SM00524"/>
    </source>
</evidence>
<dbReference type="Proteomes" id="UP001328107">
    <property type="component" value="Unassembled WGS sequence"/>
</dbReference>
<dbReference type="InterPro" id="IPR008984">
    <property type="entry name" value="SMAD_FHA_dom_sf"/>
</dbReference>
<dbReference type="GO" id="GO:0006355">
    <property type="term" value="P:regulation of DNA-templated transcription"/>
    <property type="evidence" value="ECO:0007669"/>
    <property type="project" value="InterPro"/>
</dbReference>